<reference evidence="2" key="1">
    <citation type="journal article" date="2019" name="Int. J. Syst. Evol. Microbiol.">
        <title>The Global Catalogue of Microorganisms (GCM) 10K type strain sequencing project: providing services to taxonomists for standard genome sequencing and annotation.</title>
        <authorList>
            <consortium name="The Broad Institute Genomics Platform"/>
            <consortium name="The Broad Institute Genome Sequencing Center for Infectious Disease"/>
            <person name="Wu L."/>
            <person name="Ma J."/>
        </authorList>
    </citation>
    <scope>NUCLEOTIDE SEQUENCE [LARGE SCALE GENOMIC DNA]</scope>
    <source>
        <strain evidence="2">JCM 17924</strain>
    </source>
</reference>
<protein>
    <submittedName>
        <fullName evidence="1">DUF1501 domain-containing protein</fullName>
    </submittedName>
</protein>
<evidence type="ECO:0000313" key="2">
    <source>
        <dbReference type="Proteomes" id="UP001500454"/>
    </source>
</evidence>
<proteinExistence type="predicted"/>
<organism evidence="1 2">
    <name type="scientific">Hymenobacter koreensis</name>
    <dbReference type="NCBI Taxonomy" id="1084523"/>
    <lineage>
        <taxon>Bacteria</taxon>
        <taxon>Pseudomonadati</taxon>
        <taxon>Bacteroidota</taxon>
        <taxon>Cytophagia</taxon>
        <taxon>Cytophagales</taxon>
        <taxon>Hymenobacteraceae</taxon>
        <taxon>Hymenobacter</taxon>
    </lineage>
</organism>
<sequence length="402" mass="43787">MSTRRDFLKSSVLASSLLFVPRFLHALDRGGVPGLRDGSGRRLVVVQLGGGNDGLNTIVPYRNDLYYQARPTLALREQVGLHKLEKDLGLHPAMTRLKALYDEGHVAVLNSVGYPNPDRSHFRSMDIWHTASASDEYLSSGWLGRYLDASCTGCTTGHTGIEVDDTLSLAMKGNSRKGLALKNPQKLRQATQNRLLAQVSRESANTGIGELDYLYKTLAETASSAEFLYEKAKVYRSAVTYPDTEFARSLKTTAELINSGLDTRVYYTSLTGFDTHVRQQEQQGKLLGDLSDGLGAFVQDLQRGGQFDSTLVLVFSEFGRRVSQNASNGTDHGTANNVLLIGGKLRRPGVVNNAPDLANLDEGDLRYQVDFRSVYAAVLGDWLQADAGTILGTGPAPISGLV</sequence>
<accession>A0ABP8IX05</accession>
<dbReference type="Pfam" id="PF07394">
    <property type="entry name" value="DUF1501"/>
    <property type="match status" value="1"/>
</dbReference>
<dbReference type="RefSeq" id="WP_345222474.1">
    <property type="nucleotide sequence ID" value="NZ_BAABHA010000002.1"/>
</dbReference>
<dbReference type="PANTHER" id="PTHR43737">
    <property type="entry name" value="BLL7424 PROTEIN"/>
    <property type="match status" value="1"/>
</dbReference>
<dbReference type="PANTHER" id="PTHR43737:SF1">
    <property type="entry name" value="DUF1501 DOMAIN-CONTAINING PROTEIN"/>
    <property type="match status" value="1"/>
</dbReference>
<keyword evidence="2" id="KW-1185">Reference proteome</keyword>
<comment type="caution">
    <text evidence="1">The sequence shown here is derived from an EMBL/GenBank/DDBJ whole genome shotgun (WGS) entry which is preliminary data.</text>
</comment>
<gene>
    <name evidence="1" type="ORF">GCM10023186_13280</name>
</gene>
<dbReference type="Proteomes" id="UP001500454">
    <property type="component" value="Unassembled WGS sequence"/>
</dbReference>
<dbReference type="EMBL" id="BAABHA010000002">
    <property type="protein sequence ID" value="GAA4377780.1"/>
    <property type="molecule type" value="Genomic_DNA"/>
</dbReference>
<name>A0ABP8IX05_9BACT</name>
<dbReference type="InterPro" id="IPR010869">
    <property type="entry name" value="DUF1501"/>
</dbReference>
<evidence type="ECO:0000313" key="1">
    <source>
        <dbReference type="EMBL" id="GAA4377780.1"/>
    </source>
</evidence>